<dbReference type="NCBIfam" id="NF005559">
    <property type="entry name" value="PRK07231.1"/>
    <property type="match status" value="1"/>
</dbReference>
<dbReference type="SUPFAM" id="SSF51735">
    <property type="entry name" value="NAD(P)-binding Rossmann-fold domains"/>
    <property type="match status" value="1"/>
</dbReference>
<protein>
    <submittedName>
        <fullName evidence="5">Glucose 1-dehydrogenase</fullName>
        <ecNumber evidence="5">1.1.1.47</ecNumber>
    </submittedName>
</protein>
<gene>
    <name evidence="5" type="ORF">GRX01_04310</name>
</gene>
<comment type="caution">
    <text evidence="5">The sequence shown here is derived from an EMBL/GenBank/DDBJ whole genome shotgun (WGS) entry which is preliminary data.</text>
</comment>
<comment type="similarity">
    <text evidence="1">Belongs to the short-chain dehydrogenases/reductases (SDR) family.</text>
</comment>
<dbReference type="CDD" id="cd05233">
    <property type="entry name" value="SDR_c"/>
    <property type="match status" value="1"/>
</dbReference>
<dbReference type="EC" id="1.1.1.47" evidence="5"/>
<evidence type="ECO:0000259" key="4">
    <source>
        <dbReference type="SMART" id="SM00822"/>
    </source>
</evidence>
<dbReference type="InterPro" id="IPR036291">
    <property type="entry name" value="NAD(P)-bd_dom_sf"/>
</dbReference>
<accession>A0A6B0SX86</accession>
<keyword evidence="2 5" id="KW-0560">Oxidoreductase</keyword>
<sequence length="251" mass="25453">MDGIDGGVAIVTGGAAGIGRATARRFAAEGASVVVADIDADGLTGTVDLIDADGGEAVAVETDVSDADDVAALVEETVDTYGVPDFAFNNAGVEGSSERLTDQSLDDWKRVIEVNQTGVWNCLTEELAVMADNGGGAIVNTSSIAGLSAAGGAPYVASKHGIVGLTRIAAAEYGPVGVRVNAVCPGVIDTDMIDRASEGRGGQNIDRVVQAKPLRRMGEPEEVAAAAVWLCSDDSSFVTGHPLVVDGGYMA</sequence>
<dbReference type="EMBL" id="WUUS01000002">
    <property type="protein sequence ID" value="MXR40570.1"/>
    <property type="molecule type" value="Genomic_DNA"/>
</dbReference>
<feature type="domain" description="Ketoreductase" evidence="4">
    <location>
        <begin position="7"/>
        <end position="179"/>
    </location>
</feature>
<evidence type="ECO:0000256" key="3">
    <source>
        <dbReference type="ARBA" id="ARBA00023027"/>
    </source>
</evidence>
<dbReference type="GO" id="GO:0047936">
    <property type="term" value="F:glucose 1-dehydrogenase [NAD(P)+] activity"/>
    <property type="evidence" value="ECO:0007669"/>
    <property type="project" value="UniProtKB-EC"/>
</dbReference>
<dbReference type="FunFam" id="3.40.50.720:FF:000084">
    <property type="entry name" value="Short-chain dehydrogenase reductase"/>
    <property type="match status" value="1"/>
</dbReference>
<dbReference type="InterPro" id="IPR002347">
    <property type="entry name" value="SDR_fam"/>
</dbReference>
<keyword evidence="3" id="KW-0520">NAD</keyword>
<dbReference type="AlphaFoldDB" id="A0A6B0SX86"/>
<dbReference type="PANTHER" id="PTHR24321">
    <property type="entry name" value="DEHYDROGENASES, SHORT CHAIN"/>
    <property type="match status" value="1"/>
</dbReference>
<dbReference type="InterPro" id="IPR057326">
    <property type="entry name" value="KR_dom"/>
</dbReference>
<dbReference type="PRINTS" id="PR00080">
    <property type="entry name" value="SDRFAMILY"/>
</dbReference>
<dbReference type="InterPro" id="IPR020904">
    <property type="entry name" value="Sc_DH/Rdtase_CS"/>
</dbReference>
<dbReference type="PANTHER" id="PTHR24321:SF8">
    <property type="entry name" value="ESTRADIOL 17-BETA-DEHYDROGENASE 8-RELATED"/>
    <property type="match status" value="1"/>
</dbReference>
<name>A0A6B0SX86_9EURY</name>
<dbReference type="PRINTS" id="PR00081">
    <property type="entry name" value="GDHRDH"/>
</dbReference>
<evidence type="ECO:0000313" key="6">
    <source>
        <dbReference type="Proteomes" id="UP000437065"/>
    </source>
</evidence>
<dbReference type="Gene3D" id="3.40.50.720">
    <property type="entry name" value="NAD(P)-binding Rossmann-like Domain"/>
    <property type="match status" value="1"/>
</dbReference>
<dbReference type="PROSITE" id="PS00061">
    <property type="entry name" value="ADH_SHORT"/>
    <property type="match status" value="1"/>
</dbReference>
<reference evidence="5 6" key="1">
    <citation type="submission" date="2019-12" db="EMBL/GenBank/DDBJ databases">
        <title>Isolation and characterization of three novel carbon monoxide-oxidizing members of Halobacteria from salione crusts and soils.</title>
        <authorList>
            <person name="Myers M.R."/>
            <person name="King G.M."/>
        </authorList>
    </citation>
    <scope>NUCLEOTIDE SEQUENCE [LARGE SCALE GENOMIC DNA]</scope>
    <source>
        <strain evidence="5 6">WSA2</strain>
    </source>
</reference>
<dbReference type="Pfam" id="PF13561">
    <property type="entry name" value="adh_short_C2"/>
    <property type="match status" value="1"/>
</dbReference>
<evidence type="ECO:0000256" key="2">
    <source>
        <dbReference type="ARBA" id="ARBA00023002"/>
    </source>
</evidence>
<dbReference type="SMART" id="SM00822">
    <property type="entry name" value="PKS_KR"/>
    <property type="match status" value="1"/>
</dbReference>
<keyword evidence="6" id="KW-1185">Reference proteome</keyword>
<dbReference type="RefSeq" id="WP_159663768.1">
    <property type="nucleotide sequence ID" value="NZ_WUUS01000002.1"/>
</dbReference>
<proteinExistence type="inferred from homology"/>
<dbReference type="Proteomes" id="UP000437065">
    <property type="component" value="Unassembled WGS sequence"/>
</dbReference>
<evidence type="ECO:0000313" key="5">
    <source>
        <dbReference type="EMBL" id="MXR40570.1"/>
    </source>
</evidence>
<dbReference type="OrthoDB" id="7442at2157"/>
<evidence type="ECO:0000256" key="1">
    <source>
        <dbReference type="ARBA" id="ARBA00006484"/>
    </source>
</evidence>
<organism evidence="5 6">
    <name type="scientific">Halobaculum saliterrae</name>
    <dbReference type="NCBI Taxonomy" id="2073113"/>
    <lineage>
        <taxon>Archaea</taxon>
        <taxon>Methanobacteriati</taxon>
        <taxon>Methanobacteriota</taxon>
        <taxon>Stenosarchaea group</taxon>
        <taxon>Halobacteria</taxon>
        <taxon>Halobacteriales</taxon>
        <taxon>Haloferacaceae</taxon>
        <taxon>Halobaculum</taxon>
    </lineage>
</organism>